<dbReference type="GO" id="GO:0005524">
    <property type="term" value="F:ATP binding"/>
    <property type="evidence" value="ECO:0007669"/>
    <property type="project" value="UniProtKB-KW"/>
</dbReference>
<sequence>MLLAEIKNDAIKFAEVISKILEVDVLIVDNNLKTISNTYHYPDKPMTIHRMSIIGQVITSGNTITIDDKDDYATCRECSDFMKCDMKGFICVPIRYKGAVVGAIALIVPEHKIPHVFSNVNNSIEFLERMADLLSSKIQNSDDYNNLNLIKREREVIMDSIDYAMVSMDELGYITYYNKRFKQYFGENIDCFGMFIRDVIPHKYLTEFLSNYIEFSDRLIYFEKDSRPFYGFLSCMNIDINGSRGGMLFIFKSISDVNIQLNEIGYSNTRMTFKFLEGGLIPEQVIEEAKRLSVTSKTVLISGETGAGEELLAKAMHTFSDRVNNCFITVNCDGTYRELLEESLFGDDRSLHVVGGLGKLQLAHKGTIYFYKIDQMPIYLQRRLVEVLKTGTIYRAGMHGIKVDVRMIFSTSSDLAGLVRNGLFDDELYYRISENTIYIPPLRQDKESLCQLIDSSARFYKEKYDKKSLSFDIQAMDVLLNYSWPGNRNELEKVMDNIVYRCTGQVTSGDLAQFNLMDERESAIKLSLIRDLEKESIAALLASNINKDEVAKTLGISRATLYRKIKKYNL</sequence>
<keyword evidence="3" id="KW-0805">Transcription regulation</keyword>
<dbReference type="CDD" id="cd00009">
    <property type="entry name" value="AAA"/>
    <property type="match status" value="1"/>
</dbReference>
<dbReference type="Pfam" id="PF25601">
    <property type="entry name" value="AAA_lid_14"/>
    <property type="match status" value="1"/>
</dbReference>
<keyword evidence="5" id="KW-0804">Transcription</keyword>
<dbReference type="OrthoDB" id="9803970at2"/>
<dbReference type="InterPro" id="IPR058031">
    <property type="entry name" value="AAA_lid_NorR"/>
</dbReference>
<dbReference type="EMBL" id="LKET01000021">
    <property type="protein sequence ID" value="KPU45706.1"/>
    <property type="molecule type" value="Genomic_DNA"/>
</dbReference>
<dbReference type="STRING" id="36849.OXPF_09390"/>
<dbReference type="Proteomes" id="UP000050326">
    <property type="component" value="Unassembled WGS sequence"/>
</dbReference>
<evidence type="ECO:0000313" key="7">
    <source>
        <dbReference type="EMBL" id="KPU45706.1"/>
    </source>
</evidence>
<dbReference type="Gene3D" id="3.40.50.300">
    <property type="entry name" value="P-loop containing nucleotide triphosphate hydrolases"/>
    <property type="match status" value="1"/>
</dbReference>
<comment type="caution">
    <text evidence="7">The sequence shown here is derived from an EMBL/GenBank/DDBJ whole genome shotgun (WGS) entry which is preliminary data.</text>
</comment>
<dbReference type="SUPFAM" id="SSF55785">
    <property type="entry name" value="PYP-like sensor domain (PAS domain)"/>
    <property type="match status" value="1"/>
</dbReference>
<name>A0A0P8Z0M7_9CLOT</name>
<dbReference type="InterPro" id="IPR027417">
    <property type="entry name" value="P-loop_NTPase"/>
</dbReference>
<keyword evidence="4" id="KW-0238">DNA-binding</keyword>
<evidence type="ECO:0000256" key="3">
    <source>
        <dbReference type="ARBA" id="ARBA00023015"/>
    </source>
</evidence>
<dbReference type="Pfam" id="PF02954">
    <property type="entry name" value="HTH_8"/>
    <property type="match status" value="1"/>
</dbReference>
<dbReference type="SUPFAM" id="SSF46689">
    <property type="entry name" value="Homeodomain-like"/>
    <property type="match status" value="1"/>
</dbReference>
<dbReference type="GO" id="GO:0043565">
    <property type="term" value="F:sequence-specific DNA binding"/>
    <property type="evidence" value="ECO:0007669"/>
    <property type="project" value="InterPro"/>
</dbReference>
<dbReference type="InterPro" id="IPR029016">
    <property type="entry name" value="GAF-like_dom_sf"/>
</dbReference>
<dbReference type="InterPro" id="IPR009057">
    <property type="entry name" value="Homeodomain-like_sf"/>
</dbReference>
<keyword evidence="8" id="KW-1185">Reference proteome</keyword>
<dbReference type="Gene3D" id="1.10.10.60">
    <property type="entry name" value="Homeodomain-like"/>
    <property type="match status" value="1"/>
</dbReference>
<dbReference type="SUPFAM" id="SSF52540">
    <property type="entry name" value="P-loop containing nucleoside triphosphate hydrolases"/>
    <property type="match status" value="1"/>
</dbReference>
<reference evidence="7 8" key="1">
    <citation type="submission" date="2015-09" db="EMBL/GenBank/DDBJ databases">
        <title>Genome sequence of Oxobacter pfennigii DSM 3222.</title>
        <authorList>
            <person name="Poehlein A."/>
            <person name="Bengelsdorf F.R."/>
            <person name="Schiel-Bengelsdorf B."/>
            <person name="Duerre P."/>
            <person name="Daniel R."/>
        </authorList>
    </citation>
    <scope>NUCLEOTIDE SEQUENCE [LARGE SCALE GENOMIC DNA]</scope>
    <source>
        <strain evidence="7 8">DSM 3222</strain>
    </source>
</reference>
<dbReference type="Gene3D" id="3.30.450.40">
    <property type="match status" value="1"/>
</dbReference>
<dbReference type="SUPFAM" id="SSF55781">
    <property type="entry name" value="GAF domain-like"/>
    <property type="match status" value="1"/>
</dbReference>
<dbReference type="GO" id="GO:0006355">
    <property type="term" value="P:regulation of DNA-templated transcription"/>
    <property type="evidence" value="ECO:0007669"/>
    <property type="project" value="InterPro"/>
</dbReference>
<keyword evidence="1" id="KW-0547">Nucleotide-binding</keyword>
<dbReference type="InterPro" id="IPR002197">
    <property type="entry name" value="HTH_Fis"/>
</dbReference>
<dbReference type="Pfam" id="PF00158">
    <property type="entry name" value="Sigma54_activat"/>
    <property type="match status" value="1"/>
</dbReference>
<evidence type="ECO:0000256" key="4">
    <source>
        <dbReference type="ARBA" id="ARBA00023125"/>
    </source>
</evidence>
<keyword evidence="2" id="KW-0067">ATP-binding</keyword>
<dbReference type="RefSeq" id="WP_054874039.1">
    <property type="nucleotide sequence ID" value="NZ_LKET01000021.1"/>
</dbReference>
<dbReference type="Gene3D" id="3.30.450.20">
    <property type="entry name" value="PAS domain"/>
    <property type="match status" value="1"/>
</dbReference>
<evidence type="ECO:0000256" key="2">
    <source>
        <dbReference type="ARBA" id="ARBA00022840"/>
    </source>
</evidence>
<organism evidence="7 8">
    <name type="scientific">Oxobacter pfennigii</name>
    <dbReference type="NCBI Taxonomy" id="36849"/>
    <lineage>
        <taxon>Bacteria</taxon>
        <taxon>Bacillati</taxon>
        <taxon>Bacillota</taxon>
        <taxon>Clostridia</taxon>
        <taxon>Eubacteriales</taxon>
        <taxon>Clostridiaceae</taxon>
        <taxon>Oxobacter</taxon>
    </lineage>
</organism>
<accession>A0A0P8Z0M7</accession>
<dbReference type="PANTHER" id="PTHR32071:SF57">
    <property type="entry name" value="C4-DICARBOXYLATE TRANSPORT TRANSCRIPTIONAL REGULATORY PROTEIN DCTD"/>
    <property type="match status" value="1"/>
</dbReference>
<evidence type="ECO:0000313" key="8">
    <source>
        <dbReference type="Proteomes" id="UP000050326"/>
    </source>
</evidence>
<dbReference type="AlphaFoldDB" id="A0A0P8Z0M7"/>
<evidence type="ECO:0000256" key="1">
    <source>
        <dbReference type="ARBA" id="ARBA00022741"/>
    </source>
</evidence>
<gene>
    <name evidence="7" type="primary">algB</name>
    <name evidence="7" type="ORF">OXPF_09390</name>
</gene>
<proteinExistence type="predicted"/>
<protein>
    <submittedName>
        <fullName evidence="7">Alginate biosynthesis transcriptional regulatory protein AlgB</fullName>
    </submittedName>
</protein>
<evidence type="ECO:0000259" key="6">
    <source>
        <dbReference type="PROSITE" id="PS50045"/>
    </source>
</evidence>
<dbReference type="Gene3D" id="1.10.8.60">
    <property type="match status" value="1"/>
</dbReference>
<dbReference type="Pfam" id="PF01590">
    <property type="entry name" value="GAF"/>
    <property type="match status" value="1"/>
</dbReference>
<evidence type="ECO:0000256" key="5">
    <source>
        <dbReference type="ARBA" id="ARBA00023163"/>
    </source>
</evidence>
<dbReference type="PANTHER" id="PTHR32071">
    <property type="entry name" value="TRANSCRIPTIONAL REGULATORY PROTEIN"/>
    <property type="match status" value="1"/>
</dbReference>
<dbReference type="InterPro" id="IPR003018">
    <property type="entry name" value="GAF"/>
</dbReference>
<feature type="domain" description="Sigma-54 factor interaction" evidence="6">
    <location>
        <begin position="283"/>
        <end position="500"/>
    </location>
</feature>
<dbReference type="InterPro" id="IPR002078">
    <property type="entry name" value="Sigma_54_int"/>
</dbReference>
<dbReference type="InterPro" id="IPR035965">
    <property type="entry name" value="PAS-like_dom_sf"/>
</dbReference>
<dbReference type="PROSITE" id="PS50045">
    <property type="entry name" value="SIGMA54_INTERACT_4"/>
    <property type="match status" value="1"/>
</dbReference>